<dbReference type="SUPFAM" id="SSF53383">
    <property type="entry name" value="PLP-dependent transferases"/>
    <property type="match status" value="1"/>
</dbReference>
<keyword evidence="6" id="KW-0663">Pyridoxal phosphate</keyword>
<comment type="similarity">
    <text evidence="2">Belongs to the class-V pyridoxal-phosphate-dependent aminotransferase family. NifS/IscS subfamily.</text>
</comment>
<protein>
    <recommendedName>
        <fullName evidence="3">cysteine desulfurase</fullName>
        <ecNumber evidence="3">2.8.1.7</ecNumber>
    </recommendedName>
</protein>
<evidence type="ECO:0000256" key="1">
    <source>
        <dbReference type="ARBA" id="ARBA00001933"/>
    </source>
</evidence>
<reference evidence="12 13" key="1">
    <citation type="submission" date="2017-09" db="EMBL/GenBank/DDBJ databases">
        <title>Depth-based differentiation of microbial function through sediment-hosted aquifers and enrichment of novel symbionts in the deep terrestrial subsurface.</title>
        <authorList>
            <person name="Probst A.J."/>
            <person name="Ladd B."/>
            <person name="Jarett J.K."/>
            <person name="Geller-Mcgrath D.E."/>
            <person name="Sieber C.M."/>
            <person name="Emerson J.B."/>
            <person name="Anantharaman K."/>
            <person name="Thomas B.C."/>
            <person name="Malmstrom R."/>
            <person name="Stieglmeier M."/>
            <person name="Klingl A."/>
            <person name="Woyke T."/>
            <person name="Ryan C.M."/>
            <person name="Banfield J.F."/>
        </authorList>
    </citation>
    <scope>NUCLEOTIDE SEQUENCE [LARGE SCALE GENOMIC DNA]</scope>
    <source>
        <strain evidence="12">CG23_combo_of_CG06-09_8_20_14_all_40_13</strain>
    </source>
</reference>
<gene>
    <name evidence="12" type="ORF">COX39_03245</name>
</gene>
<sequence length="406" mass="44681">MKRIYLDFAATTPVKKAVLSEMSQYFSNEFGNASSIHSFGQQARHAIDKARSNLSSFLNCQASEIIFTSGATESNNLAIKGFIQAISGQSIPHIITSSIEHHSVLDTCKYLEKNKLAEVTYLAVSKKGIVDIEEVQKAIKENTVLISIMYVNNEIGTVQPIREIGKLIEKENRDREKNHSNLSSLSQIYFHTDAVQAIEYFNHDVAHLHVDMLSLSAHKIGGPKGIGALYIKKGTPLQPQIIGGWQENRRRAGTENVAGIVGLGKAIEELKIVNCKLKIKKIQGLRDRFIKGILQNIPDVILNGDSILRSPNNANFCFNYIEGESILLNLDLQGVAASSGSACTSGSLEPSHVIMALGRDHRTAQGSIRFTLGEGLTNSDIDYVIKILPKIVKKLRKMSPFGGKRD</sequence>
<proteinExistence type="inferred from homology"/>
<dbReference type="Pfam" id="PF00266">
    <property type="entry name" value="Aminotran_5"/>
    <property type="match status" value="1"/>
</dbReference>
<evidence type="ECO:0000256" key="7">
    <source>
        <dbReference type="ARBA" id="ARBA00023004"/>
    </source>
</evidence>
<dbReference type="InterPro" id="IPR015421">
    <property type="entry name" value="PyrdxlP-dep_Trfase_major"/>
</dbReference>
<dbReference type="AlphaFoldDB" id="A0A2G9YQ40"/>
<dbReference type="GO" id="GO:0051536">
    <property type="term" value="F:iron-sulfur cluster binding"/>
    <property type="evidence" value="ECO:0007669"/>
    <property type="project" value="UniProtKB-KW"/>
</dbReference>
<dbReference type="GO" id="GO:0031071">
    <property type="term" value="F:cysteine desulfurase activity"/>
    <property type="evidence" value="ECO:0007669"/>
    <property type="project" value="UniProtKB-EC"/>
</dbReference>
<dbReference type="EC" id="2.8.1.7" evidence="3"/>
<keyword evidence="7" id="KW-0408">Iron</keyword>
<keyword evidence="5" id="KW-0479">Metal-binding</keyword>
<comment type="cofactor">
    <cofactor evidence="1 10">
        <name>pyridoxal 5'-phosphate</name>
        <dbReference type="ChEBI" id="CHEBI:597326"/>
    </cofactor>
</comment>
<accession>A0A2G9YQ40</accession>
<evidence type="ECO:0000256" key="2">
    <source>
        <dbReference type="ARBA" id="ARBA00006490"/>
    </source>
</evidence>
<keyword evidence="8" id="KW-0411">Iron-sulfur</keyword>
<dbReference type="InterPro" id="IPR016454">
    <property type="entry name" value="Cysteine_dSase"/>
</dbReference>
<feature type="domain" description="Aminotransferase class V" evidence="11">
    <location>
        <begin position="4"/>
        <end position="384"/>
    </location>
</feature>
<dbReference type="InterPro" id="IPR020578">
    <property type="entry name" value="Aminotrans_V_PyrdxlP_BS"/>
</dbReference>
<dbReference type="Gene3D" id="1.10.260.50">
    <property type="match status" value="1"/>
</dbReference>
<dbReference type="Gene3D" id="3.40.640.10">
    <property type="entry name" value="Type I PLP-dependent aspartate aminotransferase-like (Major domain)"/>
    <property type="match status" value="1"/>
</dbReference>
<evidence type="ECO:0000256" key="3">
    <source>
        <dbReference type="ARBA" id="ARBA00012239"/>
    </source>
</evidence>
<dbReference type="InterPro" id="IPR000192">
    <property type="entry name" value="Aminotrans_V_dom"/>
</dbReference>
<evidence type="ECO:0000256" key="5">
    <source>
        <dbReference type="ARBA" id="ARBA00022723"/>
    </source>
</evidence>
<dbReference type="InterPro" id="IPR015422">
    <property type="entry name" value="PyrdxlP-dep_Trfase_small"/>
</dbReference>
<comment type="caution">
    <text evidence="12">The sequence shown here is derived from an EMBL/GenBank/DDBJ whole genome shotgun (WGS) entry which is preliminary data.</text>
</comment>
<evidence type="ECO:0000256" key="8">
    <source>
        <dbReference type="ARBA" id="ARBA00023014"/>
    </source>
</evidence>
<dbReference type="Gene3D" id="3.90.1150.10">
    <property type="entry name" value="Aspartate Aminotransferase, domain 1"/>
    <property type="match status" value="1"/>
</dbReference>
<dbReference type="Proteomes" id="UP000231567">
    <property type="component" value="Unassembled WGS sequence"/>
</dbReference>
<organism evidence="12 13">
    <name type="scientific">Candidatus Nealsonbacteria bacterium CG23_combo_of_CG06-09_8_20_14_all_40_13</name>
    <dbReference type="NCBI Taxonomy" id="1974724"/>
    <lineage>
        <taxon>Bacteria</taxon>
        <taxon>Candidatus Nealsoniibacteriota</taxon>
    </lineage>
</organism>
<evidence type="ECO:0000256" key="6">
    <source>
        <dbReference type="ARBA" id="ARBA00022898"/>
    </source>
</evidence>
<dbReference type="GO" id="GO:0046872">
    <property type="term" value="F:metal ion binding"/>
    <property type="evidence" value="ECO:0007669"/>
    <property type="project" value="UniProtKB-KW"/>
</dbReference>
<dbReference type="PANTHER" id="PTHR11601">
    <property type="entry name" value="CYSTEINE DESULFURYLASE FAMILY MEMBER"/>
    <property type="match status" value="1"/>
</dbReference>
<evidence type="ECO:0000313" key="13">
    <source>
        <dbReference type="Proteomes" id="UP000231567"/>
    </source>
</evidence>
<dbReference type="FunFam" id="3.40.640.10:FF:000084">
    <property type="entry name" value="IscS-like cysteine desulfurase"/>
    <property type="match status" value="1"/>
</dbReference>
<name>A0A2G9YQ40_9BACT</name>
<evidence type="ECO:0000256" key="9">
    <source>
        <dbReference type="ARBA" id="ARBA00050776"/>
    </source>
</evidence>
<keyword evidence="4" id="KW-0808">Transferase</keyword>
<dbReference type="PROSITE" id="PS00595">
    <property type="entry name" value="AA_TRANSFER_CLASS_5"/>
    <property type="match status" value="1"/>
</dbReference>
<evidence type="ECO:0000256" key="10">
    <source>
        <dbReference type="RuleBase" id="RU004504"/>
    </source>
</evidence>
<dbReference type="EMBL" id="PCRM01000044">
    <property type="protein sequence ID" value="PIP21348.1"/>
    <property type="molecule type" value="Genomic_DNA"/>
</dbReference>
<evidence type="ECO:0000313" key="12">
    <source>
        <dbReference type="EMBL" id="PIP21348.1"/>
    </source>
</evidence>
<dbReference type="PANTHER" id="PTHR11601:SF34">
    <property type="entry name" value="CYSTEINE DESULFURASE"/>
    <property type="match status" value="1"/>
</dbReference>
<evidence type="ECO:0000256" key="4">
    <source>
        <dbReference type="ARBA" id="ARBA00022679"/>
    </source>
</evidence>
<comment type="catalytic activity">
    <reaction evidence="9">
        <text>(sulfur carrier)-H + L-cysteine = (sulfur carrier)-SH + L-alanine</text>
        <dbReference type="Rhea" id="RHEA:43892"/>
        <dbReference type="Rhea" id="RHEA-COMP:14737"/>
        <dbReference type="Rhea" id="RHEA-COMP:14739"/>
        <dbReference type="ChEBI" id="CHEBI:29917"/>
        <dbReference type="ChEBI" id="CHEBI:35235"/>
        <dbReference type="ChEBI" id="CHEBI:57972"/>
        <dbReference type="ChEBI" id="CHEBI:64428"/>
        <dbReference type="EC" id="2.8.1.7"/>
    </reaction>
</comment>
<evidence type="ECO:0000259" key="11">
    <source>
        <dbReference type="Pfam" id="PF00266"/>
    </source>
</evidence>
<dbReference type="PIRSF" id="PIRSF005572">
    <property type="entry name" value="NifS"/>
    <property type="match status" value="1"/>
</dbReference>
<dbReference type="InterPro" id="IPR015424">
    <property type="entry name" value="PyrdxlP-dep_Trfase"/>
</dbReference>